<reference evidence="1 2" key="1">
    <citation type="journal article" date="2018" name="Front. Plant Sci.">
        <title>Red Clover (Trifolium pratense) and Zigzag Clover (T. medium) - A Picture of Genomic Similarities and Differences.</title>
        <authorList>
            <person name="Dluhosova J."/>
            <person name="Istvanek J."/>
            <person name="Nedelnik J."/>
            <person name="Repkova J."/>
        </authorList>
    </citation>
    <scope>NUCLEOTIDE SEQUENCE [LARGE SCALE GENOMIC DNA]</scope>
    <source>
        <strain evidence="2">cv. 10/8</strain>
        <tissue evidence="1">Leaf</tissue>
    </source>
</reference>
<dbReference type="Proteomes" id="UP000265520">
    <property type="component" value="Unassembled WGS sequence"/>
</dbReference>
<accession>A0A392SK85</accession>
<keyword evidence="2" id="KW-1185">Reference proteome</keyword>
<evidence type="ECO:0000313" key="2">
    <source>
        <dbReference type="Proteomes" id="UP000265520"/>
    </source>
</evidence>
<evidence type="ECO:0000313" key="1">
    <source>
        <dbReference type="EMBL" id="MCI48286.1"/>
    </source>
</evidence>
<dbReference type="AlphaFoldDB" id="A0A392SK85"/>
<name>A0A392SK85_9FABA</name>
<dbReference type="EMBL" id="LXQA010384458">
    <property type="protein sequence ID" value="MCI48286.1"/>
    <property type="molecule type" value="Genomic_DNA"/>
</dbReference>
<sequence>MNLRDAQKPETSSSEPLVTCATRHTAWRDAQLAETIPVLFPFFAQQAASLGATRKDQKVVQN</sequence>
<comment type="caution">
    <text evidence="1">The sequence shown here is derived from an EMBL/GenBank/DDBJ whole genome shotgun (WGS) entry which is preliminary data.</text>
</comment>
<organism evidence="1 2">
    <name type="scientific">Trifolium medium</name>
    <dbReference type="NCBI Taxonomy" id="97028"/>
    <lineage>
        <taxon>Eukaryota</taxon>
        <taxon>Viridiplantae</taxon>
        <taxon>Streptophyta</taxon>
        <taxon>Embryophyta</taxon>
        <taxon>Tracheophyta</taxon>
        <taxon>Spermatophyta</taxon>
        <taxon>Magnoliopsida</taxon>
        <taxon>eudicotyledons</taxon>
        <taxon>Gunneridae</taxon>
        <taxon>Pentapetalae</taxon>
        <taxon>rosids</taxon>
        <taxon>fabids</taxon>
        <taxon>Fabales</taxon>
        <taxon>Fabaceae</taxon>
        <taxon>Papilionoideae</taxon>
        <taxon>50 kb inversion clade</taxon>
        <taxon>NPAAA clade</taxon>
        <taxon>Hologalegina</taxon>
        <taxon>IRL clade</taxon>
        <taxon>Trifolieae</taxon>
        <taxon>Trifolium</taxon>
    </lineage>
</organism>
<protein>
    <submittedName>
        <fullName evidence="1">Uncharacterized protein</fullName>
    </submittedName>
</protein>
<proteinExistence type="predicted"/>